<organism evidence="3 4">
    <name type="scientific">Mytilus edulis</name>
    <name type="common">Blue mussel</name>
    <dbReference type="NCBI Taxonomy" id="6550"/>
    <lineage>
        <taxon>Eukaryota</taxon>
        <taxon>Metazoa</taxon>
        <taxon>Spiralia</taxon>
        <taxon>Lophotrochozoa</taxon>
        <taxon>Mollusca</taxon>
        <taxon>Bivalvia</taxon>
        <taxon>Autobranchia</taxon>
        <taxon>Pteriomorphia</taxon>
        <taxon>Mytilida</taxon>
        <taxon>Mytiloidea</taxon>
        <taxon>Mytilidae</taxon>
        <taxon>Mytilinae</taxon>
        <taxon>Mytilus</taxon>
    </lineage>
</organism>
<reference evidence="3" key="1">
    <citation type="submission" date="2021-03" db="EMBL/GenBank/DDBJ databases">
        <authorList>
            <person name="Bekaert M."/>
        </authorList>
    </citation>
    <scope>NUCLEOTIDE SEQUENCE</scope>
</reference>
<dbReference type="PANTHER" id="PTHR45973">
    <property type="entry name" value="PROTEIN PHOSPHATASE 1 REGULATORY SUBUNIT SDS22-RELATED"/>
    <property type="match status" value="1"/>
</dbReference>
<name>A0A8S3QQU8_MYTED</name>
<dbReference type="GO" id="GO:0005813">
    <property type="term" value="C:centrosome"/>
    <property type="evidence" value="ECO:0007669"/>
    <property type="project" value="TreeGrafter"/>
</dbReference>
<dbReference type="InterPro" id="IPR001611">
    <property type="entry name" value="Leu-rich_rpt"/>
</dbReference>
<evidence type="ECO:0000256" key="1">
    <source>
        <dbReference type="ARBA" id="ARBA00022614"/>
    </source>
</evidence>
<dbReference type="PROSITE" id="PS51450">
    <property type="entry name" value="LRR"/>
    <property type="match status" value="3"/>
</dbReference>
<dbReference type="Proteomes" id="UP000683360">
    <property type="component" value="Unassembled WGS sequence"/>
</dbReference>
<evidence type="ECO:0000313" key="3">
    <source>
        <dbReference type="EMBL" id="CAG2197302.1"/>
    </source>
</evidence>
<keyword evidence="4" id="KW-1185">Reference proteome</keyword>
<dbReference type="Gene3D" id="3.80.10.10">
    <property type="entry name" value="Ribonuclease Inhibitor"/>
    <property type="match status" value="1"/>
</dbReference>
<dbReference type="GO" id="GO:1902018">
    <property type="term" value="P:negative regulation of cilium assembly"/>
    <property type="evidence" value="ECO:0007669"/>
    <property type="project" value="TreeGrafter"/>
</dbReference>
<comment type="caution">
    <text evidence="3">The sequence shown here is derived from an EMBL/GenBank/DDBJ whole genome shotgun (WGS) entry which is preliminary data.</text>
</comment>
<gene>
    <name evidence="3" type="ORF">MEDL_12095</name>
</gene>
<evidence type="ECO:0000313" key="4">
    <source>
        <dbReference type="Proteomes" id="UP000683360"/>
    </source>
</evidence>
<dbReference type="SUPFAM" id="SSF52058">
    <property type="entry name" value="L domain-like"/>
    <property type="match status" value="1"/>
</dbReference>
<dbReference type="SMART" id="SM00365">
    <property type="entry name" value="LRR_SD22"/>
    <property type="match status" value="5"/>
</dbReference>
<sequence>MKRKKVETDVLNLSGQNLNRIQLPLNLDPTTIILDKNNISKIENLQKCLNLKQLSVAGNRLVRMNGVSNLTNLTVLNLPNNSIVSIEGLKDLTSLAWLNLSGNSIKAIENLSSSINLRHLDLSDNSVSTLTDISNLQNLRTFLLHGNIITSLRTIPPCLPHSVCIFSLAENEILDMNEVAYLSCLPNLEQLSLMNNPCVLMTASTPYPF</sequence>
<dbReference type="Pfam" id="PF14580">
    <property type="entry name" value="LRR_9"/>
    <property type="match status" value="1"/>
</dbReference>
<dbReference type="InterPro" id="IPR050576">
    <property type="entry name" value="Cilia_flagella_integrity"/>
</dbReference>
<keyword evidence="2" id="KW-0677">Repeat</keyword>
<keyword evidence="1" id="KW-0433">Leucine-rich repeat</keyword>
<proteinExistence type="predicted"/>
<accession>A0A8S3QQU8</accession>
<dbReference type="AlphaFoldDB" id="A0A8S3QQU8"/>
<dbReference type="PANTHER" id="PTHR45973:SF2">
    <property type="entry name" value="CENTROSOMAL PROTEIN OF 97 KDA"/>
    <property type="match status" value="1"/>
</dbReference>
<evidence type="ECO:0000256" key="2">
    <source>
        <dbReference type="ARBA" id="ARBA00022737"/>
    </source>
</evidence>
<dbReference type="InterPro" id="IPR032675">
    <property type="entry name" value="LRR_dom_sf"/>
</dbReference>
<dbReference type="EMBL" id="CAJPWZ010000644">
    <property type="protein sequence ID" value="CAG2197302.1"/>
    <property type="molecule type" value="Genomic_DNA"/>
</dbReference>
<protein>
    <submittedName>
        <fullName evidence="3">CEP97</fullName>
    </submittedName>
</protein>
<dbReference type="OrthoDB" id="5954088at2759"/>